<dbReference type="SUPFAM" id="SSF53850">
    <property type="entry name" value="Periplasmic binding protein-like II"/>
    <property type="match status" value="1"/>
</dbReference>
<reference evidence="7" key="1">
    <citation type="journal article" date="2022" name="Int. J. Syst. Evol. Microbiol.">
        <title>Apilactobacillus apisilvae sp. nov., Nicolia spurrieriana gen. nov. sp. nov., Bombilactobacillus folatiphilus sp. nov. and Bombilactobacillus thymidiniphilus sp. nov., four new lactic acid bacterial isolates from stingless bees Tetragonula carbonaria and Austroplebeia australis.</title>
        <authorList>
            <person name="Oliphant S.A."/>
            <person name="Watson-Haigh N.S."/>
            <person name="Sumby K.M."/>
            <person name="Gardner J."/>
            <person name="Groom S."/>
            <person name="Jiranek V."/>
        </authorList>
    </citation>
    <scope>NUCLEOTIDE SEQUENCE</scope>
    <source>
        <strain evidence="7">SG4_D2</strain>
    </source>
</reference>
<dbReference type="Gene3D" id="3.90.76.10">
    <property type="entry name" value="Dipeptide-binding Protein, Domain 1"/>
    <property type="match status" value="1"/>
</dbReference>
<accession>A0ABY4PA60</accession>
<dbReference type="InterPro" id="IPR030678">
    <property type="entry name" value="Peptide/Ni-bd"/>
</dbReference>
<keyword evidence="3" id="KW-0813">Transport</keyword>
<comment type="similarity">
    <text evidence="2">Belongs to the bacterial solute-binding protein 5 family.</text>
</comment>
<dbReference type="Gene3D" id="3.10.105.10">
    <property type="entry name" value="Dipeptide-binding Protein, Domain 3"/>
    <property type="match status" value="1"/>
</dbReference>
<evidence type="ECO:0000256" key="5">
    <source>
        <dbReference type="SAM" id="SignalP"/>
    </source>
</evidence>
<dbReference type="PANTHER" id="PTHR30290:SF10">
    <property type="entry name" value="PERIPLASMIC OLIGOPEPTIDE-BINDING PROTEIN-RELATED"/>
    <property type="match status" value="1"/>
</dbReference>
<evidence type="ECO:0000256" key="4">
    <source>
        <dbReference type="ARBA" id="ARBA00022729"/>
    </source>
</evidence>
<dbReference type="PANTHER" id="PTHR30290">
    <property type="entry name" value="PERIPLASMIC BINDING COMPONENT OF ABC TRANSPORTER"/>
    <property type="match status" value="1"/>
</dbReference>
<evidence type="ECO:0000256" key="3">
    <source>
        <dbReference type="ARBA" id="ARBA00022448"/>
    </source>
</evidence>
<dbReference type="CDD" id="cd08504">
    <property type="entry name" value="PBP2_OppA"/>
    <property type="match status" value="1"/>
</dbReference>
<dbReference type="InterPro" id="IPR000914">
    <property type="entry name" value="SBP_5_dom"/>
</dbReference>
<feature type="signal peptide" evidence="5">
    <location>
        <begin position="1"/>
        <end position="23"/>
    </location>
</feature>
<evidence type="ECO:0000256" key="2">
    <source>
        <dbReference type="ARBA" id="ARBA00005695"/>
    </source>
</evidence>
<evidence type="ECO:0000259" key="6">
    <source>
        <dbReference type="Pfam" id="PF00496"/>
    </source>
</evidence>
<dbReference type="Gene3D" id="3.40.190.10">
    <property type="entry name" value="Periplasmic binding protein-like II"/>
    <property type="match status" value="1"/>
</dbReference>
<organism evidence="7 8">
    <name type="scientific">Bombilactobacillus folatiphilus</name>
    <dbReference type="NCBI Taxonomy" id="2923362"/>
    <lineage>
        <taxon>Bacteria</taxon>
        <taxon>Bacillati</taxon>
        <taxon>Bacillota</taxon>
        <taxon>Bacilli</taxon>
        <taxon>Lactobacillales</taxon>
        <taxon>Lactobacillaceae</taxon>
        <taxon>Bombilactobacillus</taxon>
    </lineage>
</organism>
<evidence type="ECO:0000256" key="1">
    <source>
        <dbReference type="ARBA" id="ARBA00004196"/>
    </source>
</evidence>
<dbReference type="InterPro" id="IPR039424">
    <property type="entry name" value="SBP_5"/>
</dbReference>
<comment type="subcellular location">
    <subcellularLocation>
        <location evidence="1">Cell envelope</location>
    </subcellularLocation>
</comment>
<dbReference type="EMBL" id="CP093366">
    <property type="protein sequence ID" value="UQS82633.1"/>
    <property type="molecule type" value="Genomic_DNA"/>
</dbReference>
<gene>
    <name evidence="7" type="ORF">MOO45_03025</name>
</gene>
<keyword evidence="8" id="KW-1185">Reference proteome</keyword>
<evidence type="ECO:0000313" key="7">
    <source>
        <dbReference type="EMBL" id="UQS82633.1"/>
    </source>
</evidence>
<dbReference type="Pfam" id="PF00496">
    <property type="entry name" value="SBP_bac_5"/>
    <property type="match status" value="1"/>
</dbReference>
<feature type="domain" description="Solute-binding protein family 5" evidence="6">
    <location>
        <begin position="72"/>
        <end position="457"/>
    </location>
</feature>
<proteinExistence type="inferred from homology"/>
<dbReference type="RefSeq" id="WP_249514911.1">
    <property type="nucleotide sequence ID" value="NZ_CP093366.1"/>
</dbReference>
<keyword evidence="4 5" id="KW-0732">Signal</keyword>
<name>A0ABY4PA60_9LACO</name>
<sequence>MKTKLWFLLGTLALLLTGCQSKNNSGSAQQLNLMQTSDLLSLDTSQHADLPTWNTLENSMEGLYRADKHNQPQAAMATKVVQPTNQGKTYTFSLRKNAKWSNGEPVVAQDFVTAWRRSVSSKAQSGYNYIFSGIQNADAISKGQKAPRKLGVKALDKHTLQVQLEHPMPYFNKMMVMPAFFPQNRTALKKFKSHYGTQSKYLYYNGPFKVTKWTGDNDSWVLMRNKYYYDKKQIHLNKIKYLVVKDANTAHELFSQNKLDDATITGVTAKELQGSKNLIHEKKAGNYYLRVNVRNNQPLANAKMRQAINLAIDRQALTKNILADGSLPASTYTAKDLSIDPTTKKDFAQETTPQQTYNVKQARTLWDEGRQEANLPKKLTLKVLGDDQTITKNVAEFLQDELQHNLPGVKVQIRNVPDKTASSETRSGQFNLSQTLWLADFADPISFMGILNSDNPQNYGKYHDDQFDQLYQKAILDSSNNQQAYWQTLRQMQARLNESMPVIPLYQMVESHLVNPKLQGVLRHPVGEDDYTRAYLK</sequence>
<dbReference type="PIRSF" id="PIRSF002741">
    <property type="entry name" value="MppA"/>
    <property type="match status" value="1"/>
</dbReference>
<dbReference type="Proteomes" id="UP000831495">
    <property type="component" value="Chromosome"/>
</dbReference>
<feature type="chain" id="PRO_5045110514" evidence="5">
    <location>
        <begin position="24"/>
        <end position="537"/>
    </location>
</feature>
<evidence type="ECO:0000313" key="8">
    <source>
        <dbReference type="Proteomes" id="UP000831495"/>
    </source>
</evidence>
<dbReference type="PROSITE" id="PS51257">
    <property type="entry name" value="PROKAR_LIPOPROTEIN"/>
    <property type="match status" value="1"/>
</dbReference>
<protein>
    <submittedName>
        <fullName evidence="7">Peptide ABC transporter substrate-binding protein</fullName>
    </submittedName>
</protein>